<dbReference type="GO" id="GO:0005840">
    <property type="term" value="C:ribosome"/>
    <property type="evidence" value="ECO:0007669"/>
    <property type="project" value="UniProtKB-KW"/>
</dbReference>
<dbReference type="InterPro" id="IPR036049">
    <property type="entry name" value="Ribosomal_uL29_sf"/>
</dbReference>
<comment type="caution">
    <text evidence="6">The sequence shown here is derived from an EMBL/GenBank/DDBJ whole genome shotgun (WGS) entry which is preliminary data.</text>
</comment>
<evidence type="ECO:0000256" key="2">
    <source>
        <dbReference type="ARBA" id="ARBA00022980"/>
    </source>
</evidence>
<dbReference type="AlphaFoldDB" id="A0A0G0RHY3"/>
<dbReference type="SUPFAM" id="SSF46561">
    <property type="entry name" value="Ribosomal protein L29 (L29p)"/>
    <property type="match status" value="1"/>
</dbReference>
<accession>A0A0G0RHY3</accession>
<evidence type="ECO:0000313" key="6">
    <source>
        <dbReference type="EMBL" id="KKR13272.1"/>
    </source>
</evidence>
<evidence type="ECO:0000256" key="1">
    <source>
        <dbReference type="ARBA" id="ARBA00009254"/>
    </source>
</evidence>
<keyword evidence="2 5" id="KW-0689">Ribosomal protein</keyword>
<dbReference type="GO" id="GO:0006412">
    <property type="term" value="P:translation"/>
    <property type="evidence" value="ECO:0007669"/>
    <property type="project" value="UniProtKB-UniRule"/>
</dbReference>
<protein>
    <recommendedName>
        <fullName evidence="4 5">Large ribosomal subunit protein uL29</fullName>
    </recommendedName>
</protein>
<organism evidence="6 7">
    <name type="scientific">Candidatus Falkowbacteria bacterium GW2011_GWA2_39_24</name>
    <dbReference type="NCBI Taxonomy" id="1618634"/>
    <lineage>
        <taxon>Bacteria</taxon>
        <taxon>Candidatus Falkowiibacteriota</taxon>
    </lineage>
</organism>
<evidence type="ECO:0000256" key="3">
    <source>
        <dbReference type="ARBA" id="ARBA00023274"/>
    </source>
</evidence>
<dbReference type="InterPro" id="IPR001854">
    <property type="entry name" value="Ribosomal_uL29"/>
</dbReference>
<dbReference type="EMBL" id="LBWS01000049">
    <property type="protein sequence ID" value="KKR13272.1"/>
    <property type="molecule type" value="Genomic_DNA"/>
</dbReference>
<evidence type="ECO:0000256" key="4">
    <source>
        <dbReference type="ARBA" id="ARBA00035204"/>
    </source>
</evidence>
<dbReference type="GO" id="GO:1990904">
    <property type="term" value="C:ribonucleoprotein complex"/>
    <property type="evidence" value="ECO:0007669"/>
    <property type="project" value="UniProtKB-KW"/>
</dbReference>
<keyword evidence="3 5" id="KW-0687">Ribonucleoprotein</keyword>
<dbReference type="Pfam" id="PF00831">
    <property type="entry name" value="Ribosomal_L29"/>
    <property type="match status" value="1"/>
</dbReference>
<sequence>MTLKELKQKSVSELHSLLATQRDALREMRFKDANKQLKTVHQIRLIRTEIAQIMTLLNKQKDAVQPVQVKTTLKTEDNK</sequence>
<dbReference type="Proteomes" id="UP000034048">
    <property type="component" value="Unassembled WGS sequence"/>
</dbReference>
<comment type="similarity">
    <text evidence="1 5">Belongs to the universal ribosomal protein uL29 family.</text>
</comment>
<name>A0A0G0RHY3_9BACT</name>
<dbReference type="HAMAP" id="MF_00374">
    <property type="entry name" value="Ribosomal_uL29"/>
    <property type="match status" value="1"/>
</dbReference>
<evidence type="ECO:0000256" key="5">
    <source>
        <dbReference type="HAMAP-Rule" id="MF_00374"/>
    </source>
</evidence>
<reference evidence="6 7" key="1">
    <citation type="journal article" date="2015" name="Nature">
        <title>rRNA introns, odd ribosomes, and small enigmatic genomes across a large radiation of phyla.</title>
        <authorList>
            <person name="Brown C.T."/>
            <person name="Hug L.A."/>
            <person name="Thomas B.C."/>
            <person name="Sharon I."/>
            <person name="Castelle C.J."/>
            <person name="Singh A."/>
            <person name="Wilkins M.J."/>
            <person name="Williams K.H."/>
            <person name="Banfield J.F."/>
        </authorList>
    </citation>
    <scope>NUCLEOTIDE SEQUENCE [LARGE SCALE GENOMIC DNA]</scope>
</reference>
<evidence type="ECO:0000313" key="7">
    <source>
        <dbReference type="Proteomes" id="UP000034048"/>
    </source>
</evidence>
<dbReference type="NCBIfam" id="TIGR00012">
    <property type="entry name" value="L29"/>
    <property type="match status" value="1"/>
</dbReference>
<proteinExistence type="inferred from homology"/>
<dbReference type="Gene3D" id="1.10.287.310">
    <property type="match status" value="1"/>
</dbReference>
<dbReference type="GO" id="GO:0003735">
    <property type="term" value="F:structural constituent of ribosome"/>
    <property type="evidence" value="ECO:0007669"/>
    <property type="project" value="InterPro"/>
</dbReference>
<gene>
    <name evidence="5" type="primary">rpmC</name>
    <name evidence="6" type="ORF">UT42_C0049G0009</name>
</gene>